<evidence type="ECO:0000313" key="2">
    <source>
        <dbReference type="EMBL" id="KRG30545.1"/>
    </source>
</evidence>
<dbReference type="EMBL" id="LKTP01000001">
    <property type="protein sequence ID" value="KRG30545.1"/>
    <property type="molecule type" value="Genomic_DNA"/>
</dbReference>
<accession>A0A0Q9ZNF7</accession>
<feature type="transmembrane region" description="Helical" evidence="1">
    <location>
        <begin position="57"/>
        <end position="81"/>
    </location>
</feature>
<gene>
    <name evidence="2" type="ORF">APR42_01375</name>
</gene>
<keyword evidence="1" id="KW-0472">Membrane</keyword>
<dbReference type="OrthoDB" id="3422146at2"/>
<evidence type="ECO:0008006" key="4">
    <source>
        <dbReference type="Google" id="ProtNLM"/>
    </source>
</evidence>
<dbReference type="Proteomes" id="UP000051643">
    <property type="component" value="Unassembled WGS sequence"/>
</dbReference>
<dbReference type="AlphaFoldDB" id="A0A0Q9ZNF7"/>
<dbReference type="Gene3D" id="1.10.287.70">
    <property type="match status" value="1"/>
</dbReference>
<evidence type="ECO:0000313" key="3">
    <source>
        <dbReference type="Proteomes" id="UP000051643"/>
    </source>
</evidence>
<keyword evidence="1" id="KW-1133">Transmembrane helix</keyword>
<keyword evidence="3" id="KW-1185">Reference proteome</keyword>
<keyword evidence="1" id="KW-0812">Transmembrane</keyword>
<evidence type="ECO:0000256" key="1">
    <source>
        <dbReference type="SAM" id="Phobius"/>
    </source>
</evidence>
<feature type="transmembrane region" description="Helical" evidence="1">
    <location>
        <begin position="131"/>
        <end position="152"/>
    </location>
</feature>
<sequence length="334" mass="37555">MSYLLVPLGIFILLIVLIDIFKTILYINGGGRLSSFTARKIWWVYFKLARGNGRSPILNFAGGTILMGLVGMWIFLIWTGYSLIYLSDPGSVVDSATGQNADIIGNIYYVGYTLTSLGNGDFQSGSDIWRIVSNIMGVNSMIFISLGISYLLPVLQAVVDKRTLAVYIYQLGKTPEEIIENGYDGEDFTPLYSRFQNLETMLLKHGEHHLAYPILHYFHTNKRSHSTRLNLAILDEALNIQDAYKLDKSANAYTWGVLRGAMDNLAVRLAEGYSSIANDPPDFNYFDSLPGQLKENFEEDPGIPSDENFSKRRGRLLGYIKKAGWDWEDVVEAK</sequence>
<protein>
    <recommendedName>
        <fullName evidence="4">Potassium channel domain-containing protein</fullName>
    </recommendedName>
</protein>
<reference evidence="2" key="1">
    <citation type="submission" date="2015-10" db="EMBL/GenBank/DDBJ databases">
        <title>Draft genome sequence of Salegentibacter mishustinae KCTC 12263.</title>
        <authorList>
            <person name="Lin W."/>
            <person name="Zheng Q."/>
        </authorList>
    </citation>
    <scope>NUCLEOTIDE SEQUENCE [LARGE SCALE GENOMIC DNA]</scope>
    <source>
        <strain evidence="2">KCTC 12263</strain>
    </source>
</reference>
<dbReference type="RefSeq" id="WP_057480368.1">
    <property type="nucleotide sequence ID" value="NZ_BMWR01000002.1"/>
</dbReference>
<organism evidence="2 3">
    <name type="scientific">Salegentibacter mishustinae</name>
    <dbReference type="NCBI Taxonomy" id="270918"/>
    <lineage>
        <taxon>Bacteria</taxon>
        <taxon>Pseudomonadati</taxon>
        <taxon>Bacteroidota</taxon>
        <taxon>Flavobacteriia</taxon>
        <taxon>Flavobacteriales</taxon>
        <taxon>Flavobacteriaceae</taxon>
        <taxon>Salegentibacter</taxon>
    </lineage>
</organism>
<dbReference type="STRING" id="270918.APR42_01375"/>
<name>A0A0Q9ZNF7_9FLAO</name>
<comment type="caution">
    <text evidence="2">The sequence shown here is derived from an EMBL/GenBank/DDBJ whole genome shotgun (WGS) entry which is preliminary data.</text>
</comment>
<proteinExistence type="predicted"/>
<feature type="transmembrane region" description="Helical" evidence="1">
    <location>
        <begin position="6"/>
        <end position="27"/>
    </location>
</feature>